<reference evidence="3" key="1">
    <citation type="submission" date="2022-05" db="EMBL/GenBank/DDBJ databases">
        <authorList>
            <person name="Friedrich I."/>
            <person name="Poehlein A."/>
            <person name="Schneider D."/>
            <person name="Hertel R."/>
            <person name="Daniel R."/>
        </authorList>
    </citation>
    <scope>NUCLEOTIDE SEQUENCE</scope>
</reference>
<dbReference type="EMBL" id="ON529852">
    <property type="protein sequence ID" value="USN14136.1"/>
    <property type="molecule type" value="Genomic_DNA"/>
</dbReference>
<dbReference type="Gene3D" id="3.30.479.30">
    <property type="entry name" value="Band 7 domain"/>
    <property type="match status" value="1"/>
</dbReference>
<dbReference type="Pfam" id="PF01145">
    <property type="entry name" value="Band_7"/>
    <property type="match status" value="1"/>
</dbReference>
<dbReference type="InterPro" id="IPR001107">
    <property type="entry name" value="Band_7"/>
</dbReference>
<evidence type="ECO:0000313" key="3">
    <source>
        <dbReference type="EMBL" id="USN14136.1"/>
    </source>
</evidence>
<evidence type="ECO:0000313" key="4">
    <source>
        <dbReference type="Proteomes" id="UP001056685"/>
    </source>
</evidence>
<protein>
    <submittedName>
        <fullName evidence="3">Flotillin protein</fullName>
    </submittedName>
</protein>
<organism evidence="3 4">
    <name type="scientific">Brevundimonas phage vB_BpoS-Kabachok</name>
    <dbReference type="NCBI Taxonomy" id="2948600"/>
    <lineage>
        <taxon>Viruses</taxon>
        <taxon>Duplodnaviria</taxon>
        <taxon>Heunggongvirae</taxon>
        <taxon>Uroviricota</taxon>
        <taxon>Caudoviricetes</taxon>
        <taxon>Jeanschmidtviridae</taxon>
        <taxon>Marchewkavirus</taxon>
        <taxon>Marchewkavirus kabachok</taxon>
    </lineage>
</organism>
<name>A0A9E7MR08_9CAUD</name>
<evidence type="ECO:0000256" key="1">
    <source>
        <dbReference type="SAM" id="Phobius"/>
    </source>
</evidence>
<dbReference type="SUPFAM" id="SSF117892">
    <property type="entry name" value="Band 7/SPFH domain"/>
    <property type="match status" value="1"/>
</dbReference>
<keyword evidence="1" id="KW-1133">Transmembrane helix</keyword>
<feature type="transmembrane region" description="Helical" evidence="1">
    <location>
        <begin position="6"/>
        <end position="25"/>
    </location>
</feature>
<keyword evidence="1" id="KW-0472">Membrane</keyword>
<evidence type="ECO:0000259" key="2">
    <source>
        <dbReference type="Pfam" id="PF01145"/>
    </source>
</evidence>
<sequence>MPFVLIGGAVFGVILVLALLVALMLRRVVPTNMVHIVQRGKTTISYGKGKEAGNVYYEWPQSVPALGVTVTRFPESVFDVSLANYEAYDIGRLPFVVDIVAFYRVENSETAAQRVASFDELQQQLKSVLQGAVRTILSTNKLEEIMQDRAKLGTEFTAEVNHQLQEWGVTTVKSIEFMDIRDSSGSKVIANMMAKEQSRIEKESRITVAENLREAELKEIDADRVVEVQKQDAQQQLGIRTAEKERAVGIADEQTRQEVLLESKLTAERQMDVQKINDVKTAEIAKDVAIVKAEQDREVLVVKSEAEKRQTVIAAEAQKERTEVVAKGDLAAAQNEALGLQAIGEAKAKAEEAILMAPVTAQITLAKEIGENQPYQQYLITVEQIKAGQAVGTEMAQALKSADLKVIANSGDVQSGVGALGGILSPAGGTAIAGALSALSQLPEGKALVDRLTGADKAATTA</sequence>
<dbReference type="InterPro" id="IPR036013">
    <property type="entry name" value="Band_7/SPFH_dom_sf"/>
</dbReference>
<gene>
    <name evidence="3" type="ORF">KABACHOK_03000</name>
</gene>
<proteinExistence type="predicted"/>
<accession>A0A9E7MR08</accession>
<keyword evidence="4" id="KW-1185">Reference proteome</keyword>
<feature type="domain" description="Band 7" evidence="2">
    <location>
        <begin position="29"/>
        <end position="211"/>
    </location>
</feature>
<keyword evidence="1" id="KW-0812">Transmembrane</keyword>
<dbReference type="Proteomes" id="UP001056685">
    <property type="component" value="Segment"/>
</dbReference>